<sequence length="66" mass="7521">MAKTRRKCPKCGRGPLFFETTRKWGPRLWCLCGYSKELGGPTDSDELRIAKALLGSIDRNIDKLKH</sequence>
<accession>A0A0F9IZ13</accession>
<evidence type="ECO:0000313" key="1">
    <source>
        <dbReference type="EMBL" id="KKM25374.1"/>
    </source>
</evidence>
<name>A0A0F9IZ13_9ZZZZ</name>
<organism evidence="1">
    <name type="scientific">marine sediment metagenome</name>
    <dbReference type="NCBI Taxonomy" id="412755"/>
    <lineage>
        <taxon>unclassified sequences</taxon>
        <taxon>metagenomes</taxon>
        <taxon>ecological metagenomes</taxon>
    </lineage>
</organism>
<protein>
    <submittedName>
        <fullName evidence="1">Uncharacterized protein</fullName>
    </submittedName>
</protein>
<reference evidence="1" key="1">
    <citation type="journal article" date="2015" name="Nature">
        <title>Complex archaea that bridge the gap between prokaryotes and eukaryotes.</title>
        <authorList>
            <person name="Spang A."/>
            <person name="Saw J.H."/>
            <person name="Jorgensen S.L."/>
            <person name="Zaremba-Niedzwiedzka K."/>
            <person name="Martijn J."/>
            <person name="Lind A.E."/>
            <person name="van Eijk R."/>
            <person name="Schleper C."/>
            <person name="Guy L."/>
            <person name="Ettema T.J."/>
        </authorList>
    </citation>
    <scope>NUCLEOTIDE SEQUENCE</scope>
</reference>
<gene>
    <name evidence="1" type="ORF">LCGC14_1595540</name>
</gene>
<proteinExistence type="predicted"/>
<dbReference type="AlphaFoldDB" id="A0A0F9IZ13"/>
<comment type="caution">
    <text evidence="1">The sequence shown here is derived from an EMBL/GenBank/DDBJ whole genome shotgun (WGS) entry which is preliminary data.</text>
</comment>
<dbReference type="EMBL" id="LAZR01012731">
    <property type="protein sequence ID" value="KKM25374.1"/>
    <property type="molecule type" value="Genomic_DNA"/>
</dbReference>